<feature type="region of interest" description="Disordered" evidence="1">
    <location>
        <begin position="1"/>
        <end position="114"/>
    </location>
</feature>
<feature type="compositionally biased region" description="Polar residues" evidence="1">
    <location>
        <begin position="23"/>
        <end position="40"/>
    </location>
</feature>
<feature type="compositionally biased region" description="Basic and acidic residues" evidence="1">
    <location>
        <begin position="761"/>
        <end position="770"/>
    </location>
</feature>
<feature type="region of interest" description="Disordered" evidence="1">
    <location>
        <begin position="580"/>
        <end position="601"/>
    </location>
</feature>
<feature type="compositionally biased region" description="Polar residues" evidence="1">
    <location>
        <begin position="334"/>
        <end position="357"/>
    </location>
</feature>
<feature type="compositionally biased region" description="Acidic residues" evidence="1">
    <location>
        <begin position="86"/>
        <end position="102"/>
    </location>
</feature>
<feature type="compositionally biased region" description="Polar residues" evidence="1">
    <location>
        <begin position="421"/>
        <end position="432"/>
    </location>
</feature>
<feature type="region of interest" description="Disordered" evidence="1">
    <location>
        <begin position="647"/>
        <end position="666"/>
    </location>
</feature>
<keyword evidence="3" id="KW-1185">Reference proteome</keyword>
<sequence>MQNGIADTNPFKRLAEQEREQNELGQVNRINEQTSGSQNFKPKLHSLRPPIPTVPSVITTHGHNSPIDESGDDYSNFVDSYADTDSAIDDNDSSSDDDDDEVLQPIDLDRPILSHSKPERQFKSNMNQQQKQPQLQIPILPDINHSEDMSQDKYSLDDASLSATRAKNVYPELTRYEPSTEFVDHTQLKFDKLAHRLQQALTIPSSQITLTPPLSQPTQLNQEFTQISPQIQENHVLPVSSNIPVTERYPLTSTISNSQSNSTMLRSNSISQSSGQYSQPENDTSDGLPITIDPSTFPDSSYNNYSNNNNSNSFEEEEEEDTPVTPKRPPQLPNRRSSQRLSNLDPGSSSTVNSYSFYVNHENNEQDNAPLIPTRVYTPNQRTDQNNSPYHLNNTQNSPSKSVNQSHLQHSPSFSRPPIPTSQNFLASQETGSSAISNSSSPSLSQSYNPTQHVENSCSTISSVSQSVTGSRISLPVITVTPILPKKPLLPKRPPRLSSGSASAYELLENYGRRSSVTQPTPFSINYDTQPQETSETNIQSRINVNLPDSNNDDLDLESLRNLGITDEMIRQQREIEARIKSDQLKQRPSIESSDRDRMSLPSINISSENQQINNESTSNESIISNVSGGSEEILNDVTQLEIPNNISRSNSISSNNSNENSTLSGNITTDISFNQEMTEEEFLESLPQVPKYTEEADITEISIPNGMAINIETINDNHPDFDPPGYTSVSDALKKIINRPQFSQTGGDTLSIRRREQERLRMEEEERQRQNRQSSRSSGSSSTTSRRQTVNMSNPESNSSSSSSISRTRPSSTRVTSTSRRISRSTRRLPPAPSTVTR</sequence>
<accession>A0A9P6WN20</accession>
<feature type="compositionally biased region" description="Low complexity" evidence="1">
    <location>
        <begin position="433"/>
        <end position="447"/>
    </location>
</feature>
<feature type="compositionally biased region" description="Low complexity" evidence="1">
    <location>
        <begin position="253"/>
        <end position="279"/>
    </location>
</feature>
<feature type="compositionally biased region" description="Low complexity" evidence="1">
    <location>
        <begin position="772"/>
        <end position="821"/>
    </location>
</feature>
<feature type="compositionally biased region" description="Low complexity" evidence="1">
    <location>
        <begin position="300"/>
        <end position="313"/>
    </location>
</feature>
<protein>
    <submittedName>
        <fullName evidence="2">Uncharacterized protein</fullName>
    </submittedName>
</protein>
<organism evidence="2 3">
    <name type="scientific">Pichia californica</name>
    <dbReference type="NCBI Taxonomy" id="460514"/>
    <lineage>
        <taxon>Eukaryota</taxon>
        <taxon>Fungi</taxon>
        <taxon>Dikarya</taxon>
        <taxon>Ascomycota</taxon>
        <taxon>Saccharomycotina</taxon>
        <taxon>Pichiomycetes</taxon>
        <taxon>Pichiales</taxon>
        <taxon>Pichiaceae</taxon>
        <taxon>Pichia</taxon>
    </lineage>
</organism>
<dbReference type="EMBL" id="PUHW01000045">
    <property type="protein sequence ID" value="KAG0690117.1"/>
    <property type="molecule type" value="Genomic_DNA"/>
</dbReference>
<feature type="region of interest" description="Disordered" evidence="1">
    <location>
        <begin position="761"/>
        <end position="839"/>
    </location>
</feature>
<name>A0A9P6WN20_9ASCO</name>
<gene>
    <name evidence="2" type="ORF">C6P40_003819</name>
</gene>
<feature type="region of interest" description="Disordered" evidence="1">
    <location>
        <begin position="253"/>
        <end position="454"/>
    </location>
</feature>
<evidence type="ECO:0000256" key="1">
    <source>
        <dbReference type="SAM" id="MobiDB-lite"/>
    </source>
</evidence>
<reference evidence="2" key="1">
    <citation type="submission" date="2020-11" db="EMBL/GenBank/DDBJ databases">
        <title>Kefir isolates.</title>
        <authorList>
            <person name="Marcisauskas S."/>
            <person name="Kim Y."/>
            <person name="Blasche S."/>
        </authorList>
    </citation>
    <scope>NUCLEOTIDE SEQUENCE</scope>
    <source>
        <strain evidence="2">Olga-1</strain>
    </source>
</reference>
<feature type="compositionally biased region" description="Polar residues" evidence="1">
    <location>
        <begin position="377"/>
        <end position="414"/>
    </location>
</feature>
<dbReference type="AlphaFoldDB" id="A0A9P6WN20"/>
<evidence type="ECO:0000313" key="3">
    <source>
        <dbReference type="Proteomes" id="UP000697127"/>
    </source>
</evidence>
<evidence type="ECO:0000313" key="2">
    <source>
        <dbReference type="EMBL" id="KAG0690117.1"/>
    </source>
</evidence>
<dbReference type="Proteomes" id="UP000697127">
    <property type="component" value="Unassembled WGS sequence"/>
</dbReference>
<proteinExistence type="predicted"/>
<comment type="caution">
    <text evidence="2">The sequence shown here is derived from an EMBL/GenBank/DDBJ whole genome shotgun (WGS) entry which is preliminary data.</text>
</comment>
<feature type="compositionally biased region" description="Basic and acidic residues" evidence="1">
    <location>
        <begin position="13"/>
        <end position="22"/>
    </location>
</feature>